<keyword evidence="2" id="KW-0677">Repeat</keyword>
<evidence type="ECO:0000256" key="4">
    <source>
        <dbReference type="ARBA" id="ARBA00022833"/>
    </source>
</evidence>
<feature type="compositionally biased region" description="Basic and acidic residues" evidence="9">
    <location>
        <begin position="376"/>
        <end position="390"/>
    </location>
</feature>
<dbReference type="Gene3D" id="3.40.1800.20">
    <property type="match status" value="1"/>
</dbReference>
<dbReference type="SMART" id="SM00692">
    <property type="entry name" value="DM3"/>
    <property type="match status" value="1"/>
</dbReference>
<dbReference type="SMART" id="SM00868">
    <property type="entry name" value="zf-AD"/>
    <property type="match status" value="1"/>
</dbReference>
<dbReference type="InterPro" id="IPR013087">
    <property type="entry name" value="Znf_C2H2_type"/>
</dbReference>
<dbReference type="EMBL" id="JADBJN010000003">
    <property type="protein sequence ID" value="KAG5672861.1"/>
    <property type="molecule type" value="Genomic_DNA"/>
</dbReference>
<dbReference type="Gene3D" id="3.30.160.60">
    <property type="entry name" value="Classic Zinc Finger"/>
    <property type="match status" value="3"/>
</dbReference>
<feature type="binding site" evidence="8">
    <location>
        <position position="148"/>
    </location>
    <ligand>
        <name>Zn(2+)</name>
        <dbReference type="ChEBI" id="CHEBI:29105"/>
    </ligand>
</feature>
<feature type="binding site" evidence="8">
    <location>
        <position position="145"/>
    </location>
    <ligand>
        <name>Zn(2+)</name>
        <dbReference type="ChEBI" id="CHEBI:29105"/>
    </ligand>
</feature>
<dbReference type="PANTHER" id="PTHR24379">
    <property type="entry name" value="KRAB AND ZINC FINGER DOMAIN-CONTAINING"/>
    <property type="match status" value="1"/>
</dbReference>
<evidence type="ECO:0000256" key="5">
    <source>
        <dbReference type="ARBA" id="ARBA00023125"/>
    </source>
</evidence>
<evidence type="ECO:0000256" key="2">
    <source>
        <dbReference type="ARBA" id="ARBA00022737"/>
    </source>
</evidence>
<proteinExistence type="predicted"/>
<keyword evidence="3 6" id="KW-0863">Zinc-finger</keyword>
<dbReference type="PROSITE" id="PS50950">
    <property type="entry name" value="ZF_THAP"/>
    <property type="match status" value="1"/>
</dbReference>
<dbReference type="PROSITE" id="PS51915">
    <property type="entry name" value="ZAD"/>
    <property type="match status" value="1"/>
</dbReference>
<feature type="region of interest" description="Disordered" evidence="9">
    <location>
        <begin position="365"/>
        <end position="414"/>
    </location>
</feature>
<dbReference type="SUPFAM" id="SSF57716">
    <property type="entry name" value="Glucocorticoid receptor-like (DNA-binding domain)"/>
    <property type="match status" value="1"/>
</dbReference>
<evidence type="ECO:0000256" key="1">
    <source>
        <dbReference type="ARBA" id="ARBA00022723"/>
    </source>
</evidence>
<dbReference type="SMART" id="SM00355">
    <property type="entry name" value="ZnF_C2H2"/>
    <property type="match status" value="7"/>
</dbReference>
<dbReference type="GO" id="GO:0000977">
    <property type="term" value="F:RNA polymerase II transcription regulatory region sequence-specific DNA binding"/>
    <property type="evidence" value="ECO:0007669"/>
    <property type="project" value="TreeGrafter"/>
</dbReference>
<dbReference type="InterPro" id="IPR006612">
    <property type="entry name" value="THAP_Znf"/>
</dbReference>
<reference evidence="13" key="1">
    <citation type="submission" date="2021-03" db="EMBL/GenBank/DDBJ databases">
        <title>Chromosome level genome of the anhydrobiotic midge Polypedilum vanderplanki.</title>
        <authorList>
            <person name="Yoshida Y."/>
            <person name="Kikawada T."/>
            <person name="Gusev O."/>
        </authorList>
    </citation>
    <scope>NUCLEOTIDE SEQUENCE</scope>
    <source>
        <strain evidence="13">NIAS01</strain>
        <tissue evidence="13">Whole body or cell culture</tissue>
    </source>
</reference>
<dbReference type="SMART" id="SM00980">
    <property type="entry name" value="THAP"/>
    <property type="match status" value="1"/>
</dbReference>
<name>A0A9J6BTF6_POLVA</name>
<dbReference type="AlphaFoldDB" id="A0A9J6BTF6"/>
<evidence type="ECO:0000259" key="12">
    <source>
        <dbReference type="PROSITE" id="PS51915"/>
    </source>
</evidence>
<evidence type="ECO:0008006" key="15">
    <source>
        <dbReference type="Google" id="ProtNLM"/>
    </source>
</evidence>
<dbReference type="PROSITE" id="PS00028">
    <property type="entry name" value="ZINC_FINGER_C2H2_1"/>
    <property type="match status" value="2"/>
</dbReference>
<dbReference type="Pfam" id="PF07776">
    <property type="entry name" value="zf-AD"/>
    <property type="match status" value="1"/>
</dbReference>
<keyword evidence="14" id="KW-1185">Reference proteome</keyword>
<gene>
    <name evidence="13" type="ORF">PVAND_002950</name>
</gene>
<evidence type="ECO:0000259" key="10">
    <source>
        <dbReference type="PROSITE" id="PS50157"/>
    </source>
</evidence>
<dbReference type="PANTHER" id="PTHR24379:SF127">
    <property type="entry name" value="BLOODY FINGERS-RELATED"/>
    <property type="match status" value="1"/>
</dbReference>
<dbReference type="InterPro" id="IPR036236">
    <property type="entry name" value="Znf_C2H2_sf"/>
</dbReference>
<evidence type="ECO:0000256" key="6">
    <source>
        <dbReference type="PROSITE-ProRule" id="PRU00042"/>
    </source>
</evidence>
<protein>
    <recommendedName>
        <fullName evidence="15">Zinc finger protein</fullName>
    </recommendedName>
</protein>
<dbReference type="PROSITE" id="PS50157">
    <property type="entry name" value="ZINC_FINGER_C2H2_2"/>
    <property type="match status" value="2"/>
</dbReference>
<evidence type="ECO:0000256" key="8">
    <source>
        <dbReference type="PROSITE-ProRule" id="PRU01263"/>
    </source>
</evidence>
<dbReference type="InterPro" id="IPR012934">
    <property type="entry name" value="Znf_AD"/>
</dbReference>
<keyword evidence="4 8" id="KW-0862">Zinc</keyword>
<feature type="binding site" evidence="8">
    <location>
        <position position="189"/>
    </location>
    <ligand>
        <name>Zn(2+)</name>
        <dbReference type="ChEBI" id="CHEBI:29105"/>
    </ligand>
</feature>
<feature type="binding site" evidence="8">
    <location>
        <position position="192"/>
    </location>
    <ligand>
        <name>Zn(2+)</name>
        <dbReference type="ChEBI" id="CHEBI:29105"/>
    </ligand>
</feature>
<feature type="domain" description="THAP-type" evidence="11">
    <location>
        <begin position="19"/>
        <end position="96"/>
    </location>
</feature>
<sequence length="728" mass="85472">MRPKKYKQKETSNECKDEIEKCAVKGCNSSIKDGLNFFEFPKDENSDKLTEIWRTFTQIKDFKPHQNQVVCELHFDPECINKRKKVLIPNSVPTIFYRDGKKVEILYDNKKCEYYGKEAKKMLKKIEKDSKDDQLNRINMIKTLCRFCFKDNKCLPFDNYKSHAINFFEIIDYFEIDKQNEKCFNEIICKSCFKKIVEFDKFRSKCQKSYKKLIEEVKKLNNNDKDSHFVFVKSEPINDPLEEETDFEENLVSDDERSFNYNEPANESNDKEIVVNENNENSKISIFNEQTIDDDSDADSDDTAAFQEILFKKTLSEKIEEAKNKLRTKLQIPKIEKEQEVKIQEFSDDDFGVSNDMSFGNDGFDSSDEEFLSESPAKKQKLDKSIKSEENTSESSKSKIVSKPREKKEKVNDKHKKGKRKFQCFFCRDLFCGSKVYARHNCDRKVKCTYENCDIEFTNAGGYNQHIFHKHGLPKHHKEFCPSCNTIYHLNSIEFNEHCQKCSVENNYPDKEIKCIQCSEVCQNIRIYAAHKLMHENDNLNKVMNKEPAVRIRKKSKYVKKPKNKICDICGKNFDAGGLARHKDNVHLVAFNGQMFYCDLCPIAKPTKRLLQNHVRRTHVIKWHECEICGKMFKNRDTWKKHQIVHTNSKDLNRCDICPTSPGFVTQTELKKHMANYHGGDQPVRKYACNVCGNAYSRDDLLVRHLANVHHLTENNYTEDIIRQLMKN</sequence>
<comment type="caution">
    <text evidence="13">The sequence shown here is derived from an EMBL/GenBank/DDBJ whole genome shotgun (WGS) entry which is preliminary data.</text>
</comment>
<evidence type="ECO:0000256" key="9">
    <source>
        <dbReference type="SAM" id="MobiDB-lite"/>
    </source>
</evidence>
<feature type="domain" description="C2H2-type" evidence="10">
    <location>
        <begin position="687"/>
        <end position="710"/>
    </location>
</feature>
<feature type="compositionally biased region" description="Basic and acidic residues" evidence="9">
    <location>
        <begin position="403"/>
        <end position="412"/>
    </location>
</feature>
<evidence type="ECO:0000313" key="13">
    <source>
        <dbReference type="EMBL" id="KAG5672861.1"/>
    </source>
</evidence>
<evidence type="ECO:0000256" key="3">
    <source>
        <dbReference type="ARBA" id="ARBA00022771"/>
    </source>
</evidence>
<dbReference type="Pfam" id="PF00096">
    <property type="entry name" value="zf-C2H2"/>
    <property type="match status" value="1"/>
</dbReference>
<evidence type="ECO:0000313" key="14">
    <source>
        <dbReference type="Proteomes" id="UP001107558"/>
    </source>
</evidence>
<keyword evidence="5 7" id="KW-0238">DNA-binding</keyword>
<dbReference type="GO" id="GO:0005634">
    <property type="term" value="C:nucleus"/>
    <property type="evidence" value="ECO:0007669"/>
    <property type="project" value="InterPro"/>
</dbReference>
<organism evidence="13 14">
    <name type="scientific">Polypedilum vanderplanki</name>
    <name type="common">Sleeping chironomid midge</name>
    <dbReference type="NCBI Taxonomy" id="319348"/>
    <lineage>
        <taxon>Eukaryota</taxon>
        <taxon>Metazoa</taxon>
        <taxon>Ecdysozoa</taxon>
        <taxon>Arthropoda</taxon>
        <taxon>Hexapoda</taxon>
        <taxon>Insecta</taxon>
        <taxon>Pterygota</taxon>
        <taxon>Neoptera</taxon>
        <taxon>Endopterygota</taxon>
        <taxon>Diptera</taxon>
        <taxon>Nematocera</taxon>
        <taxon>Chironomoidea</taxon>
        <taxon>Chironomidae</taxon>
        <taxon>Chironominae</taxon>
        <taxon>Polypedilum</taxon>
        <taxon>Polypedilum</taxon>
    </lineage>
</organism>
<evidence type="ECO:0000259" key="11">
    <source>
        <dbReference type="PROSITE" id="PS50950"/>
    </source>
</evidence>
<feature type="domain" description="C2H2-type" evidence="10">
    <location>
        <begin position="624"/>
        <end position="651"/>
    </location>
</feature>
<dbReference type="OrthoDB" id="6077919at2759"/>
<dbReference type="GO" id="GO:0008270">
    <property type="term" value="F:zinc ion binding"/>
    <property type="evidence" value="ECO:0007669"/>
    <property type="project" value="UniProtKB-UniRule"/>
</dbReference>
<feature type="domain" description="ZAD" evidence="12">
    <location>
        <begin position="143"/>
        <end position="216"/>
    </location>
</feature>
<accession>A0A9J6BTF6</accession>
<evidence type="ECO:0000256" key="7">
    <source>
        <dbReference type="PROSITE-ProRule" id="PRU00309"/>
    </source>
</evidence>
<dbReference type="SUPFAM" id="SSF57667">
    <property type="entry name" value="beta-beta-alpha zinc fingers"/>
    <property type="match status" value="2"/>
</dbReference>
<keyword evidence="1 8" id="KW-0479">Metal-binding</keyword>
<dbReference type="Proteomes" id="UP001107558">
    <property type="component" value="Chromosome 3"/>
</dbReference>
<dbReference type="GO" id="GO:0000981">
    <property type="term" value="F:DNA-binding transcription factor activity, RNA polymerase II-specific"/>
    <property type="evidence" value="ECO:0007669"/>
    <property type="project" value="TreeGrafter"/>
</dbReference>